<evidence type="ECO:0008006" key="2">
    <source>
        <dbReference type="Google" id="ProtNLM"/>
    </source>
</evidence>
<dbReference type="InterPro" id="IPR010985">
    <property type="entry name" value="Ribbon_hlx_hlx"/>
</dbReference>
<accession>A0AB39SIK3</accession>
<reference evidence="1" key="1">
    <citation type="submission" date="2024-07" db="EMBL/GenBank/DDBJ databases">
        <authorList>
            <person name="Yu S.T."/>
        </authorList>
    </citation>
    <scope>NUCLEOTIDE SEQUENCE</scope>
    <source>
        <strain evidence="1">R35</strain>
    </source>
</reference>
<organism evidence="1">
    <name type="scientific">Streptomyces sp. R35</name>
    <dbReference type="NCBI Taxonomy" id="3238630"/>
    <lineage>
        <taxon>Bacteria</taxon>
        <taxon>Bacillati</taxon>
        <taxon>Actinomycetota</taxon>
        <taxon>Actinomycetes</taxon>
        <taxon>Kitasatosporales</taxon>
        <taxon>Streptomycetaceae</taxon>
        <taxon>Streptomyces</taxon>
    </lineage>
</organism>
<dbReference type="AlphaFoldDB" id="A0AB39SIK3"/>
<dbReference type="RefSeq" id="WP_369263170.1">
    <property type="nucleotide sequence ID" value="NZ_CP163440.1"/>
</dbReference>
<dbReference type="EMBL" id="CP163440">
    <property type="protein sequence ID" value="XDQ66188.1"/>
    <property type="molecule type" value="Genomic_DNA"/>
</dbReference>
<dbReference type="GO" id="GO:0006355">
    <property type="term" value="P:regulation of DNA-templated transcription"/>
    <property type="evidence" value="ECO:0007669"/>
    <property type="project" value="InterPro"/>
</dbReference>
<sequence length="66" mass="7200">MSSAGRPEPGMRRLTLELPAELVEWIAGFAEISHRTVEDVVRPLIEEERARVEAGWGTGSGAGDPR</sequence>
<protein>
    <recommendedName>
        <fullName evidence="2">CopG family transcriptional regulator</fullName>
    </recommendedName>
</protein>
<proteinExistence type="predicted"/>
<name>A0AB39SIK3_9ACTN</name>
<evidence type="ECO:0000313" key="1">
    <source>
        <dbReference type="EMBL" id="XDQ66188.1"/>
    </source>
</evidence>
<gene>
    <name evidence="1" type="ORF">AB5J50_37940</name>
</gene>
<dbReference type="SUPFAM" id="SSF47598">
    <property type="entry name" value="Ribbon-helix-helix"/>
    <property type="match status" value="1"/>
</dbReference>